<gene>
    <name evidence="3" type="ORF">KFK09_001280</name>
</gene>
<organism evidence="3 4">
    <name type="scientific">Dendrobium nobile</name>
    <name type="common">Orchid</name>
    <dbReference type="NCBI Taxonomy" id="94219"/>
    <lineage>
        <taxon>Eukaryota</taxon>
        <taxon>Viridiplantae</taxon>
        <taxon>Streptophyta</taxon>
        <taxon>Embryophyta</taxon>
        <taxon>Tracheophyta</taxon>
        <taxon>Spermatophyta</taxon>
        <taxon>Magnoliopsida</taxon>
        <taxon>Liliopsida</taxon>
        <taxon>Asparagales</taxon>
        <taxon>Orchidaceae</taxon>
        <taxon>Epidendroideae</taxon>
        <taxon>Malaxideae</taxon>
        <taxon>Dendrobiinae</taxon>
        <taxon>Dendrobium</taxon>
    </lineage>
</organism>
<sequence>MGKKKKASAAAATGTSLSKEIHDLKTLNSKLVKEVTELRKQIEHLADRDITDSIERDVFSLSLSSTLREAEARSKAQIAEAAYKAESATAELNAMEMRLLSLLREHDELERELELIIEGSGYSEKAESEKTNWIFYPIAVTAIFFLSTAVLRFYQSSKLKKLKKLKK</sequence>
<feature type="coiled-coil region" evidence="1">
    <location>
        <begin position="78"/>
        <end position="119"/>
    </location>
</feature>
<dbReference type="AlphaFoldDB" id="A0A8T3C716"/>
<keyword evidence="2" id="KW-0472">Membrane</keyword>
<name>A0A8T3C716_DENNO</name>
<dbReference type="EMBL" id="JAGYWB010000002">
    <property type="protein sequence ID" value="KAI0528738.1"/>
    <property type="molecule type" value="Genomic_DNA"/>
</dbReference>
<comment type="caution">
    <text evidence="3">The sequence shown here is derived from an EMBL/GenBank/DDBJ whole genome shotgun (WGS) entry which is preliminary data.</text>
</comment>
<evidence type="ECO:0000256" key="1">
    <source>
        <dbReference type="SAM" id="Coils"/>
    </source>
</evidence>
<protein>
    <submittedName>
        <fullName evidence="3">Uncharacterized protein</fullName>
    </submittedName>
</protein>
<feature type="coiled-coil region" evidence="1">
    <location>
        <begin position="21"/>
        <end position="48"/>
    </location>
</feature>
<keyword evidence="1" id="KW-0175">Coiled coil</keyword>
<proteinExistence type="predicted"/>
<evidence type="ECO:0000313" key="3">
    <source>
        <dbReference type="EMBL" id="KAI0528738.1"/>
    </source>
</evidence>
<evidence type="ECO:0000313" key="4">
    <source>
        <dbReference type="Proteomes" id="UP000829196"/>
    </source>
</evidence>
<evidence type="ECO:0000256" key="2">
    <source>
        <dbReference type="SAM" id="Phobius"/>
    </source>
</evidence>
<dbReference type="SMR" id="A0A8T3C716"/>
<keyword evidence="4" id="KW-1185">Reference proteome</keyword>
<dbReference type="Proteomes" id="UP000829196">
    <property type="component" value="Unassembled WGS sequence"/>
</dbReference>
<feature type="transmembrane region" description="Helical" evidence="2">
    <location>
        <begin position="133"/>
        <end position="154"/>
    </location>
</feature>
<keyword evidence="2" id="KW-1133">Transmembrane helix</keyword>
<keyword evidence="2" id="KW-0812">Transmembrane</keyword>
<accession>A0A8T3C716</accession>
<reference evidence="3" key="1">
    <citation type="journal article" date="2022" name="Front. Genet.">
        <title>Chromosome-Scale Assembly of the Dendrobium nobile Genome Provides Insights Into the Molecular Mechanism of the Biosynthesis of the Medicinal Active Ingredient of Dendrobium.</title>
        <authorList>
            <person name="Xu Q."/>
            <person name="Niu S.-C."/>
            <person name="Li K.-L."/>
            <person name="Zheng P.-J."/>
            <person name="Zhang X.-J."/>
            <person name="Jia Y."/>
            <person name="Liu Y."/>
            <person name="Niu Y.-X."/>
            <person name="Yu L.-H."/>
            <person name="Chen D.-F."/>
            <person name="Zhang G.-Q."/>
        </authorList>
    </citation>
    <scope>NUCLEOTIDE SEQUENCE</scope>
    <source>
        <tissue evidence="3">Leaf</tissue>
    </source>
</reference>